<dbReference type="AlphaFoldDB" id="A0A5D2G5U3"/>
<evidence type="ECO:0000313" key="1">
    <source>
        <dbReference type="EMBL" id="TYH13100.1"/>
    </source>
</evidence>
<dbReference type="EMBL" id="CM017693">
    <property type="protein sequence ID" value="TYH13100.1"/>
    <property type="molecule type" value="Genomic_DNA"/>
</dbReference>
<name>A0A5D2G5U3_GOSDA</name>
<gene>
    <name evidence="1" type="ORF">ES288_A06G117700v1</name>
</gene>
<reference evidence="1 2" key="1">
    <citation type="submission" date="2019-06" db="EMBL/GenBank/DDBJ databases">
        <title>WGS assembly of Gossypium darwinii.</title>
        <authorList>
            <person name="Chen Z.J."/>
            <person name="Sreedasyam A."/>
            <person name="Ando A."/>
            <person name="Song Q."/>
            <person name="De L."/>
            <person name="Hulse-Kemp A."/>
            <person name="Ding M."/>
            <person name="Ye W."/>
            <person name="Kirkbride R."/>
            <person name="Jenkins J."/>
            <person name="Plott C."/>
            <person name="Lovell J."/>
            <person name="Lin Y.-M."/>
            <person name="Vaughn R."/>
            <person name="Liu B."/>
            <person name="Li W."/>
            <person name="Simpson S."/>
            <person name="Scheffler B."/>
            <person name="Saski C."/>
            <person name="Grover C."/>
            <person name="Hu G."/>
            <person name="Conover J."/>
            <person name="Carlson J."/>
            <person name="Shu S."/>
            <person name="Boston L."/>
            <person name="Williams M."/>
            <person name="Peterson D."/>
            <person name="Mcgee K."/>
            <person name="Jones D."/>
            <person name="Wendel J."/>
            <person name="Stelly D."/>
            <person name="Grimwood J."/>
            <person name="Schmutz J."/>
        </authorList>
    </citation>
    <scope>NUCLEOTIDE SEQUENCE [LARGE SCALE GENOMIC DNA]</scope>
    <source>
        <strain evidence="1">1808015.09</strain>
    </source>
</reference>
<keyword evidence="2" id="KW-1185">Reference proteome</keyword>
<organism evidence="1 2">
    <name type="scientific">Gossypium darwinii</name>
    <name type="common">Darwin's cotton</name>
    <name type="synonym">Gossypium barbadense var. darwinii</name>
    <dbReference type="NCBI Taxonomy" id="34276"/>
    <lineage>
        <taxon>Eukaryota</taxon>
        <taxon>Viridiplantae</taxon>
        <taxon>Streptophyta</taxon>
        <taxon>Embryophyta</taxon>
        <taxon>Tracheophyta</taxon>
        <taxon>Spermatophyta</taxon>
        <taxon>Magnoliopsida</taxon>
        <taxon>eudicotyledons</taxon>
        <taxon>Gunneridae</taxon>
        <taxon>Pentapetalae</taxon>
        <taxon>rosids</taxon>
        <taxon>malvids</taxon>
        <taxon>Malvales</taxon>
        <taxon>Malvaceae</taxon>
        <taxon>Malvoideae</taxon>
        <taxon>Gossypium</taxon>
    </lineage>
</organism>
<sequence>MGKISYEHPSHVARGENHFWKSVHGNEISIYPTPSASYSWLSIDSENSSCNRFKIPTNSVLKFEFELKEFLHSPTNWLNKILGKPLYEKALFTTRVYDVVQVTSKILINREKESRGELSKEEKQIQDFFFYLFKSERERLKITCLTPEKVKIALLSFLYTTQHIFSRCFDDGISLAIVPKILNYIDISFIQIYLWERFTAYAHPTSPGSFATSSSKFAGNNYRAWFGIIKSPKETFLKIKIVLAVNSTMLPSMIENSSVGTNRDSHSMEVYSMCKVVHKLGYDQMTHRRPPLPLDVKFLDCVFEFLSTIINERLKEIISCYTCI</sequence>
<accession>A0A5D2G5U3</accession>
<dbReference type="Proteomes" id="UP000323506">
    <property type="component" value="Chromosome A06"/>
</dbReference>
<protein>
    <submittedName>
        <fullName evidence="1">Uncharacterized protein</fullName>
    </submittedName>
</protein>
<evidence type="ECO:0000313" key="2">
    <source>
        <dbReference type="Proteomes" id="UP000323506"/>
    </source>
</evidence>
<proteinExistence type="predicted"/>